<dbReference type="AlphaFoldDB" id="H5TAW1"/>
<gene>
    <name evidence="1" type="ORF">GPUN_1314</name>
</gene>
<keyword evidence="2" id="KW-1185">Reference proteome</keyword>
<reference evidence="1 2" key="2">
    <citation type="journal article" date="2017" name="Antonie Van Leeuwenhoek">
        <title>Rhizobium rhizosphaerae sp. nov., a novel species isolated from rice rhizosphere.</title>
        <authorList>
            <person name="Zhao J.J."/>
            <person name="Zhang J."/>
            <person name="Zhang R.J."/>
            <person name="Zhang C.W."/>
            <person name="Yin H.Q."/>
            <person name="Zhang X.X."/>
        </authorList>
    </citation>
    <scope>NUCLEOTIDE SEQUENCE [LARGE SCALE GENOMIC DNA]</scope>
    <source>
        <strain evidence="1 2">ACAM 611</strain>
    </source>
</reference>
<protein>
    <submittedName>
        <fullName evidence="1">Uncharacterized protein</fullName>
    </submittedName>
</protein>
<name>H5TAW1_9ALTE</name>
<proteinExistence type="predicted"/>
<sequence>MHHSGRDKPKGTVVKPNTHTAIDLNEVWCSIVSAPAR</sequence>
<dbReference type="Proteomes" id="UP000053586">
    <property type="component" value="Unassembled WGS sequence"/>
</dbReference>
<comment type="caution">
    <text evidence="1">The sequence shown here is derived from an EMBL/GenBank/DDBJ whole genome shotgun (WGS) entry which is preliminary data.</text>
</comment>
<organism evidence="1 2">
    <name type="scientific">Glaciecola punicea ACAM 611</name>
    <dbReference type="NCBI Taxonomy" id="1121923"/>
    <lineage>
        <taxon>Bacteria</taxon>
        <taxon>Pseudomonadati</taxon>
        <taxon>Pseudomonadota</taxon>
        <taxon>Gammaproteobacteria</taxon>
        <taxon>Alteromonadales</taxon>
        <taxon>Alteromonadaceae</taxon>
        <taxon>Glaciecola</taxon>
    </lineage>
</organism>
<dbReference type="EMBL" id="BAET01000012">
    <property type="protein sequence ID" value="GAB55438.1"/>
    <property type="molecule type" value="Genomic_DNA"/>
</dbReference>
<evidence type="ECO:0000313" key="2">
    <source>
        <dbReference type="Proteomes" id="UP000053586"/>
    </source>
</evidence>
<accession>H5TAW1</accession>
<evidence type="ECO:0000313" key="1">
    <source>
        <dbReference type="EMBL" id="GAB55438.1"/>
    </source>
</evidence>
<reference evidence="1 2" key="1">
    <citation type="journal article" date="2012" name="J. Bacteriol.">
        <title>Genome sequence of proteorhodopsin-containing sea ice bacterium Glaciecola punicea ACAM 611T.</title>
        <authorList>
            <person name="Qin Q.-L."/>
            <person name="Xie B.-B."/>
            <person name="Shu Y.-L."/>
            <person name="Rong J.-C."/>
            <person name="Zhao D.-L."/>
            <person name="Zhang X.-Y."/>
            <person name="Chen X.-L."/>
            <person name="Zhou B.-C."/>
            <person name="Zhanga Y.-Z."/>
        </authorList>
    </citation>
    <scope>NUCLEOTIDE SEQUENCE [LARGE SCALE GENOMIC DNA]</scope>
    <source>
        <strain evidence="1 2">ACAM 611</strain>
    </source>
</reference>